<gene>
    <name evidence="2" type="ORF">OTU49_004745</name>
</gene>
<dbReference type="AlphaFoldDB" id="A0AAW0WXY4"/>
<comment type="caution">
    <text evidence="2">The sequence shown here is derived from an EMBL/GenBank/DDBJ whole genome shotgun (WGS) entry which is preliminary data.</text>
</comment>
<feature type="non-terminal residue" evidence="2">
    <location>
        <position position="1"/>
    </location>
</feature>
<feature type="region of interest" description="Disordered" evidence="1">
    <location>
        <begin position="95"/>
        <end position="179"/>
    </location>
</feature>
<dbReference type="EMBL" id="JARKIK010000043">
    <property type="protein sequence ID" value="KAK8736961.1"/>
    <property type="molecule type" value="Genomic_DNA"/>
</dbReference>
<dbReference type="Proteomes" id="UP001445076">
    <property type="component" value="Unassembled WGS sequence"/>
</dbReference>
<evidence type="ECO:0000313" key="3">
    <source>
        <dbReference type="Proteomes" id="UP001445076"/>
    </source>
</evidence>
<sequence length="408" mass="47965">DRLPVRSETDPRCVVHYLGLKTPTNSGIILLTDKSYSKLIECKKLRTQLGGEESHAQQCESIPSLYYDAKRDGFHRPCYLEFIKVKANNKAKCDHETNNEKVQEQSQLKRNQENDINNEKVQEQSQLKRNQENDINNEKVQEQSQLKRDQGNDVETLKTSNTPAQPLRHEENCTDESNIDSQATINQDDYYKQKRPKYRNKVNKKDDSIRNHEIYKEMSRTYPSVHRPEKYLFGSYIEVQPILYQPIHYQKYHNVKSNMNFKTTQNYTTSSDMKINPNFKPTKRYTIGNYLETNMKYKIRQENRTGTEMKINQSTKRRQDYKSSTARESNSSTECIRDFKTGTDVSIYQDFKPTQDYTTGTHVESNPRLETIRNYTTELNQRFKPAEDYETGINNVDSDFQPTCPSEK</sequence>
<organism evidence="2 3">
    <name type="scientific">Cherax quadricarinatus</name>
    <name type="common">Australian red claw crayfish</name>
    <dbReference type="NCBI Taxonomy" id="27406"/>
    <lineage>
        <taxon>Eukaryota</taxon>
        <taxon>Metazoa</taxon>
        <taxon>Ecdysozoa</taxon>
        <taxon>Arthropoda</taxon>
        <taxon>Crustacea</taxon>
        <taxon>Multicrustacea</taxon>
        <taxon>Malacostraca</taxon>
        <taxon>Eumalacostraca</taxon>
        <taxon>Eucarida</taxon>
        <taxon>Decapoda</taxon>
        <taxon>Pleocyemata</taxon>
        <taxon>Astacidea</taxon>
        <taxon>Parastacoidea</taxon>
        <taxon>Parastacidae</taxon>
        <taxon>Cherax</taxon>
    </lineage>
</organism>
<accession>A0AAW0WXY4</accession>
<feature type="compositionally biased region" description="Polar residues" evidence="1">
    <location>
        <begin position="322"/>
        <end position="333"/>
    </location>
</feature>
<keyword evidence="3" id="KW-1185">Reference proteome</keyword>
<feature type="compositionally biased region" description="Basic and acidic residues" evidence="1">
    <location>
        <begin position="129"/>
        <end position="151"/>
    </location>
</feature>
<evidence type="ECO:0000313" key="2">
    <source>
        <dbReference type="EMBL" id="KAK8736961.1"/>
    </source>
</evidence>
<reference evidence="2 3" key="1">
    <citation type="journal article" date="2024" name="BMC Genomics">
        <title>Genome assembly of redclaw crayfish (Cherax quadricarinatus) provides insights into its immune adaptation and hypoxia tolerance.</title>
        <authorList>
            <person name="Liu Z."/>
            <person name="Zheng J."/>
            <person name="Li H."/>
            <person name="Fang K."/>
            <person name="Wang S."/>
            <person name="He J."/>
            <person name="Zhou D."/>
            <person name="Weng S."/>
            <person name="Chi M."/>
            <person name="Gu Z."/>
            <person name="He J."/>
            <person name="Li F."/>
            <person name="Wang M."/>
        </authorList>
    </citation>
    <scope>NUCLEOTIDE SEQUENCE [LARGE SCALE GENOMIC DNA]</scope>
    <source>
        <strain evidence="2">ZL_2023a</strain>
    </source>
</reference>
<proteinExistence type="predicted"/>
<protein>
    <submittedName>
        <fullName evidence="2">Uncharacterized protein</fullName>
    </submittedName>
</protein>
<feature type="non-terminal residue" evidence="2">
    <location>
        <position position="408"/>
    </location>
</feature>
<name>A0AAW0WXY4_CHEQU</name>
<feature type="compositionally biased region" description="Basic and acidic residues" evidence="1">
    <location>
        <begin position="110"/>
        <end position="122"/>
    </location>
</feature>
<evidence type="ECO:0000256" key="1">
    <source>
        <dbReference type="SAM" id="MobiDB-lite"/>
    </source>
</evidence>
<feature type="region of interest" description="Disordered" evidence="1">
    <location>
        <begin position="304"/>
        <end position="333"/>
    </location>
</feature>